<protein>
    <submittedName>
        <fullName evidence="1">Uncharacterized protein</fullName>
    </submittedName>
</protein>
<dbReference type="AlphaFoldDB" id="A0A9W8GV21"/>
<dbReference type="EMBL" id="JANBUH010000153">
    <property type="protein sequence ID" value="KAJ2753903.1"/>
    <property type="molecule type" value="Genomic_DNA"/>
</dbReference>
<sequence length="459" mass="49021">MPLLYQTLVCEERRVGEPMWTTNLALYTGCFAKTTRALVRHLLVVPLGSSGLGALSGALQDSGMFSSGLRQVSVVAGVSAASGADDSVHIFYTQLLPRVLFPSAVGDEFMHSDLRALSPENAPCISMRLLACDIALTDLNIRCAFPNALTLVSRSSASLGSLRLCDIAPVLAWDVMAMLGSPGSFAGLKALALEFSDTSTSPNTAVAESGPIALPGVLPLLKSLSIRHCPFDVRLCLAAIVPKLTKRVNRLASLEIHGSRADVLMLAESRGLSAARSVVLACVGMARPAVDRAERFVSSVFTGPSFAAVESLSLTVIASRPVACISSDAITCARLYTLELRVPLRLGVAESLLLQLPYLRRLCLPYIATEAAFLSPHVSGGKGRVLSRSLQLLSMGFWDCRQDLRALSYAVLCFVADIPSLLTLVHDTHVAGAVRRLIDGNSIDHLRNLVITDHTKLSF</sequence>
<evidence type="ECO:0000313" key="1">
    <source>
        <dbReference type="EMBL" id="KAJ2753903.1"/>
    </source>
</evidence>
<dbReference type="OrthoDB" id="5540870at2759"/>
<name>A0A9W8GV21_9FUNG</name>
<comment type="caution">
    <text evidence="1">The sequence shown here is derived from an EMBL/GenBank/DDBJ whole genome shotgun (WGS) entry which is preliminary data.</text>
</comment>
<keyword evidence="2" id="KW-1185">Reference proteome</keyword>
<organism evidence="1 2">
    <name type="scientific">Coemansia pectinata</name>
    <dbReference type="NCBI Taxonomy" id="1052879"/>
    <lineage>
        <taxon>Eukaryota</taxon>
        <taxon>Fungi</taxon>
        <taxon>Fungi incertae sedis</taxon>
        <taxon>Zoopagomycota</taxon>
        <taxon>Kickxellomycotina</taxon>
        <taxon>Kickxellomycetes</taxon>
        <taxon>Kickxellales</taxon>
        <taxon>Kickxellaceae</taxon>
        <taxon>Coemansia</taxon>
    </lineage>
</organism>
<evidence type="ECO:0000313" key="2">
    <source>
        <dbReference type="Proteomes" id="UP001140011"/>
    </source>
</evidence>
<gene>
    <name evidence="1" type="ORF">GGI19_002795</name>
</gene>
<reference evidence="1" key="1">
    <citation type="submission" date="2022-07" db="EMBL/GenBank/DDBJ databases">
        <title>Phylogenomic reconstructions and comparative analyses of Kickxellomycotina fungi.</title>
        <authorList>
            <person name="Reynolds N.K."/>
            <person name="Stajich J.E."/>
            <person name="Barry K."/>
            <person name="Grigoriev I.V."/>
            <person name="Crous P."/>
            <person name="Smith M.E."/>
        </authorList>
    </citation>
    <scope>NUCLEOTIDE SEQUENCE</scope>
    <source>
        <strain evidence="1">BCRC 34297</strain>
    </source>
</reference>
<dbReference type="Proteomes" id="UP001140011">
    <property type="component" value="Unassembled WGS sequence"/>
</dbReference>
<accession>A0A9W8GV21</accession>
<proteinExistence type="predicted"/>